<sequence length="215" mass="23590">MGRSLLGYVLHVAAGPVESAGPGTSWSSRDNSLGPRLLMDWVLRKQKKIAIWARFPHLPMELYHETFLRRIGSLLGIVLKIDKLTSIHSRGKFAKICVEIDLQKSLVPKIEAKGPVYCVEYEEPHLICLKCDKYGHKEVSGDGGVVGVGDDSRASTNPMMVLENGSIMLIKVDVSNPITIINDGGIKEGNVVIIQEEIATHLILVLGSLQKKKGQ</sequence>
<accession>A0A371FZA1</accession>
<proteinExistence type="predicted"/>
<comment type="caution">
    <text evidence="1">The sequence shown here is derived from an EMBL/GenBank/DDBJ whole genome shotgun (WGS) entry which is preliminary data.</text>
</comment>
<evidence type="ECO:0000313" key="1">
    <source>
        <dbReference type="EMBL" id="RDX83592.1"/>
    </source>
</evidence>
<feature type="non-terminal residue" evidence="1">
    <location>
        <position position="1"/>
    </location>
</feature>
<reference evidence="1" key="1">
    <citation type="submission" date="2018-05" db="EMBL/GenBank/DDBJ databases">
        <title>Draft genome of Mucuna pruriens seed.</title>
        <authorList>
            <person name="Nnadi N.E."/>
            <person name="Vos R."/>
            <person name="Hasami M.H."/>
            <person name="Devisetty U.K."/>
            <person name="Aguiy J.C."/>
        </authorList>
    </citation>
    <scope>NUCLEOTIDE SEQUENCE [LARGE SCALE GENOMIC DNA]</scope>
    <source>
        <strain evidence="1">JCA_2017</strain>
    </source>
</reference>
<protein>
    <submittedName>
        <fullName evidence="1">Uncharacterized protein</fullName>
    </submittedName>
</protein>
<dbReference type="PANTHER" id="PTHR31286:SF99">
    <property type="entry name" value="DUF4283 DOMAIN-CONTAINING PROTEIN"/>
    <property type="match status" value="1"/>
</dbReference>
<dbReference type="OrthoDB" id="1001863at2759"/>
<dbReference type="InterPro" id="IPR040256">
    <property type="entry name" value="At4g02000-like"/>
</dbReference>
<organism evidence="1 2">
    <name type="scientific">Mucuna pruriens</name>
    <name type="common">Velvet bean</name>
    <name type="synonym">Dolichos pruriens</name>
    <dbReference type="NCBI Taxonomy" id="157652"/>
    <lineage>
        <taxon>Eukaryota</taxon>
        <taxon>Viridiplantae</taxon>
        <taxon>Streptophyta</taxon>
        <taxon>Embryophyta</taxon>
        <taxon>Tracheophyta</taxon>
        <taxon>Spermatophyta</taxon>
        <taxon>Magnoliopsida</taxon>
        <taxon>eudicotyledons</taxon>
        <taxon>Gunneridae</taxon>
        <taxon>Pentapetalae</taxon>
        <taxon>rosids</taxon>
        <taxon>fabids</taxon>
        <taxon>Fabales</taxon>
        <taxon>Fabaceae</taxon>
        <taxon>Papilionoideae</taxon>
        <taxon>50 kb inversion clade</taxon>
        <taxon>NPAAA clade</taxon>
        <taxon>indigoferoid/millettioid clade</taxon>
        <taxon>Phaseoleae</taxon>
        <taxon>Mucuna</taxon>
    </lineage>
</organism>
<dbReference type="PANTHER" id="PTHR31286">
    <property type="entry name" value="GLYCINE-RICH CELL WALL STRUCTURAL PROTEIN 1.8-LIKE"/>
    <property type="match status" value="1"/>
</dbReference>
<keyword evidence="2" id="KW-1185">Reference proteome</keyword>
<name>A0A371FZA1_MUCPR</name>
<dbReference type="EMBL" id="QJKJ01007302">
    <property type="protein sequence ID" value="RDX83592.1"/>
    <property type="molecule type" value="Genomic_DNA"/>
</dbReference>
<dbReference type="Proteomes" id="UP000257109">
    <property type="component" value="Unassembled WGS sequence"/>
</dbReference>
<evidence type="ECO:0000313" key="2">
    <source>
        <dbReference type="Proteomes" id="UP000257109"/>
    </source>
</evidence>
<gene>
    <name evidence="1" type="ORF">CR513_35463</name>
</gene>
<dbReference type="AlphaFoldDB" id="A0A371FZA1"/>